<evidence type="ECO:0000313" key="2">
    <source>
        <dbReference type="Proteomes" id="UP001151699"/>
    </source>
</evidence>
<proteinExistence type="predicted"/>
<dbReference type="Proteomes" id="UP001151699">
    <property type="component" value="Unassembled WGS sequence"/>
</dbReference>
<sequence length="65" mass="7144">MKFIFISLGLSEWGEAVVEFANHSLESVTVFCTVVEDVVEGIFVEPLLLLPLPVRLPSVVLSSKI</sequence>
<organism evidence="1 2">
    <name type="scientific">Pseudolycoriella hygida</name>
    <dbReference type="NCBI Taxonomy" id="35572"/>
    <lineage>
        <taxon>Eukaryota</taxon>
        <taxon>Metazoa</taxon>
        <taxon>Ecdysozoa</taxon>
        <taxon>Arthropoda</taxon>
        <taxon>Hexapoda</taxon>
        <taxon>Insecta</taxon>
        <taxon>Pterygota</taxon>
        <taxon>Neoptera</taxon>
        <taxon>Endopterygota</taxon>
        <taxon>Diptera</taxon>
        <taxon>Nematocera</taxon>
        <taxon>Sciaroidea</taxon>
        <taxon>Sciaridae</taxon>
        <taxon>Pseudolycoriella</taxon>
    </lineage>
</organism>
<dbReference type="EMBL" id="WJQU01002342">
    <property type="protein sequence ID" value="KAJ6632981.1"/>
    <property type="molecule type" value="Genomic_DNA"/>
</dbReference>
<keyword evidence="2" id="KW-1185">Reference proteome</keyword>
<dbReference type="AlphaFoldDB" id="A0A9Q0RV27"/>
<comment type="caution">
    <text evidence="1">The sequence shown here is derived from an EMBL/GenBank/DDBJ whole genome shotgun (WGS) entry which is preliminary data.</text>
</comment>
<accession>A0A9Q0RV27</accession>
<protein>
    <submittedName>
        <fullName evidence="1">Uncharacterized protein</fullName>
    </submittedName>
</protein>
<name>A0A9Q0RV27_9DIPT</name>
<gene>
    <name evidence="1" type="ORF">Bhyg_16295</name>
</gene>
<evidence type="ECO:0000313" key="1">
    <source>
        <dbReference type="EMBL" id="KAJ6632981.1"/>
    </source>
</evidence>
<reference evidence="1" key="1">
    <citation type="submission" date="2022-07" db="EMBL/GenBank/DDBJ databases">
        <authorList>
            <person name="Trinca V."/>
            <person name="Uliana J.V.C."/>
            <person name="Torres T.T."/>
            <person name="Ward R.J."/>
            <person name="Monesi N."/>
        </authorList>
    </citation>
    <scope>NUCLEOTIDE SEQUENCE</scope>
    <source>
        <strain evidence="1">HSMRA1968</strain>
        <tissue evidence="1">Whole embryos</tissue>
    </source>
</reference>